<reference evidence="1 2" key="1">
    <citation type="submission" date="2016-10" db="EMBL/GenBank/DDBJ databases">
        <authorList>
            <person name="de Groot N.N."/>
        </authorList>
    </citation>
    <scope>NUCLEOTIDE SEQUENCE [LARGE SCALE GENOMIC DNA]</scope>
    <source>
        <strain evidence="1 2">DSM 21771</strain>
    </source>
</reference>
<dbReference type="InterPro" id="IPR014198">
    <property type="entry name" value="Spore_III_AB"/>
</dbReference>
<dbReference type="NCBIfam" id="TIGR02833">
    <property type="entry name" value="spore_III_AB"/>
    <property type="match status" value="1"/>
</dbReference>
<name>A0A1G8JLC5_9BACI</name>
<keyword evidence="2" id="KW-1185">Reference proteome</keyword>
<dbReference type="AlphaFoldDB" id="A0A1G8JLC5"/>
<dbReference type="EMBL" id="FNEN01000001">
    <property type="protein sequence ID" value="SDI31807.1"/>
    <property type="molecule type" value="Genomic_DNA"/>
</dbReference>
<proteinExistence type="predicted"/>
<sequence length="170" mass="19621">MSWLGAVFILVSLTAVGFEWSRRLSGRSRQIRQLTTALQMLEAEVMYGHTPLPVVSRKLEQTLSEPLSRIFSTFAYHLENESIDSEKAWEQSIDAHWSETALRHKEKEVLLQFGQTLGQHGREEQQKYIQLTLAHLRTEEYEAIEEQRKYEKMAKSLGFLGGLLAIIVMI</sequence>
<evidence type="ECO:0000313" key="2">
    <source>
        <dbReference type="Proteomes" id="UP000198853"/>
    </source>
</evidence>
<dbReference type="RefSeq" id="WP_176764541.1">
    <property type="nucleotide sequence ID" value="NZ_FNEN01000001.1"/>
</dbReference>
<evidence type="ECO:0000313" key="1">
    <source>
        <dbReference type="EMBL" id="SDI31807.1"/>
    </source>
</evidence>
<organism evidence="1 2">
    <name type="scientific">Natribacillus halophilus</name>
    <dbReference type="NCBI Taxonomy" id="549003"/>
    <lineage>
        <taxon>Bacteria</taxon>
        <taxon>Bacillati</taxon>
        <taxon>Bacillota</taxon>
        <taxon>Bacilli</taxon>
        <taxon>Bacillales</taxon>
        <taxon>Bacillaceae</taxon>
        <taxon>Natribacillus</taxon>
    </lineage>
</organism>
<accession>A0A1G8JLC5</accession>
<gene>
    <name evidence="1" type="ORF">SAMN04488123_101273</name>
</gene>
<protein>
    <submittedName>
        <fullName evidence="1">Stage III sporulation protein AB</fullName>
    </submittedName>
</protein>
<dbReference type="Proteomes" id="UP000198853">
    <property type="component" value="Unassembled WGS sequence"/>
</dbReference>
<dbReference type="PIRSF" id="PIRSF021435">
    <property type="entry name" value="SpoIIIAB"/>
    <property type="match status" value="1"/>
</dbReference>
<dbReference type="Pfam" id="PF09548">
    <property type="entry name" value="Spore_III_AB"/>
    <property type="match status" value="1"/>
</dbReference>